<feature type="chain" id="PRO_5040546628" description="Carboxylic ester hydrolase" evidence="6">
    <location>
        <begin position="17"/>
        <end position="573"/>
    </location>
</feature>
<evidence type="ECO:0000313" key="8">
    <source>
        <dbReference type="EMBL" id="CAH1954704.1"/>
    </source>
</evidence>
<dbReference type="InterPro" id="IPR002018">
    <property type="entry name" value="CarbesteraseB"/>
</dbReference>
<dbReference type="PANTHER" id="PTHR11559">
    <property type="entry name" value="CARBOXYLESTERASE"/>
    <property type="match status" value="1"/>
</dbReference>
<reference evidence="8" key="1">
    <citation type="submission" date="2022-03" db="EMBL/GenBank/DDBJ databases">
        <authorList>
            <person name="Sayadi A."/>
        </authorList>
    </citation>
    <scope>NUCLEOTIDE SEQUENCE</scope>
</reference>
<keyword evidence="2" id="KW-0719">Serine esterase</keyword>
<evidence type="ECO:0000256" key="2">
    <source>
        <dbReference type="ARBA" id="ARBA00022487"/>
    </source>
</evidence>
<dbReference type="InterPro" id="IPR050309">
    <property type="entry name" value="Type-B_Carboxylest/Lipase"/>
</dbReference>
<evidence type="ECO:0000256" key="3">
    <source>
        <dbReference type="ARBA" id="ARBA00022801"/>
    </source>
</evidence>
<dbReference type="GO" id="GO:0052689">
    <property type="term" value="F:carboxylic ester hydrolase activity"/>
    <property type="evidence" value="ECO:0007669"/>
    <property type="project" value="UniProtKB-KW"/>
</dbReference>
<dbReference type="EMBL" id="CAKOFQ010006655">
    <property type="protein sequence ID" value="CAH1954704.1"/>
    <property type="molecule type" value="Genomic_DNA"/>
</dbReference>
<organism evidence="8 9">
    <name type="scientific">Acanthoscelides obtectus</name>
    <name type="common">Bean weevil</name>
    <name type="synonym">Bruchus obtectus</name>
    <dbReference type="NCBI Taxonomy" id="200917"/>
    <lineage>
        <taxon>Eukaryota</taxon>
        <taxon>Metazoa</taxon>
        <taxon>Ecdysozoa</taxon>
        <taxon>Arthropoda</taxon>
        <taxon>Hexapoda</taxon>
        <taxon>Insecta</taxon>
        <taxon>Pterygota</taxon>
        <taxon>Neoptera</taxon>
        <taxon>Endopterygota</taxon>
        <taxon>Coleoptera</taxon>
        <taxon>Polyphaga</taxon>
        <taxon>Cucujiformia</taxon>
        <taxon>Chrysomeloidea</taxon>
        <taxon>Chrysomelidae</taxon>
        <taxon>Bruchinae</taxon>
        <taxon>Bruchini</taxon>
        <taxon>Acanthoscelides</taxon>
    </lineage>
</organism>
<keyword evidence="5" id="KW-0325">Glycoprotein</keyword>
<feature type="signal peptide" evidence="6">
    <location>
        <begin position="1"/>
        <end position="16"/>
    </location>
</feature>
<dbReference type="InterPro" id="IPR019819">
    <property type="entry name" value="Carboxylesterase_B_CS"/>
</dbReference>
<dbReference type="AlphaFoldDB" id="A0A9P0JJS6"/>
<dbReference type="Gene3D" id="3.40.50.1820">
    <property type="entry name" value="alpha/beta hydrolase"/>
    <property type="match status" value="1"/>
</dbReference>
<dbReference type="Pfam" id="PF00135">
    <property type="entry name" value="COesterase"/>
    <property type="match status" value="1"/>
</dbReference>
<dbReference type="InterPro" id="IPR019826">
    <property type="entry name" value="Carboxylesterase_B_AS"/>
</dbReference>
<evidence type="ECO:0000313" key="9">
    <source>
        <dbReference type="Proteomes" id="UP001152888"/>
    </source>
</evidence>
<keyword evidence="3 6" id="KW-0378">Hydrolase</keyword>
<dbReference type="Proteomes" id="UP001152888">
    <property type="component" value="Unassembled WGS sequence"/>
</dbReference>
<comment type="caution">
    <text evidence="8">The sequence shown here is derived from an EMBL/GenBank/DDBJ whole genome shotgun (WGS) entry which is preliminary data.</text>
</comment>
<dbReference type="SUPFAM" id="SSF53474">
    <property type="entry name" value="alpha/beta-Hydrolases"/>
    <property type="match status" value="1"/>
</dbReference>
<evidence type="ECO:0000256" key="1">
    <source>
        <dbReference type="ARBA" id="ARBA00005964"/>
    </source>
</evidence>
<gene>
    <name evidence="8" type="ORF">ACAOBT_LOCUS701</name>
</gene>
<evidence type="ECO:0000256" key="4">
    <source>
        <dbReference type="ARBA" id="ARBA00023157"/>
    </source>
</evidence>
<dbReference type="OrthoDB" id="19653at2759"/>
<dbReference type="InterPro" id="IPR029058">
    <property type="entry name" value="AB_hydrolase_fold"/>
</dbReference>
<protein>
    <recommendedName>
        <fullName evidence="6">Carboxylic ester hydrolase</fullName>
        <ecNumber evidence="6">3.1.1.-</ecNumber>
    </recommendedName>
</protein>
<dbReference type="EC" id="3.1.1.-" evidence="6"/>
<name>A0A9P0JJS6_ACAOB</name>
<evidence type="ECO:0000256" key="6">
    <source>
        <dbReference type="RuleBase" id="RU361235"/>
    </source>
</evidence>
<evidence type="ECO:0000256" key="5">
    <source>
        <dbReference type="ARBA" id="ARBA00023180"/>
    </source>
</evidence>
<dbReference type="PROSITE" id="PS00122">
    <property type="entry name" value="CARBOXYLESTERASE_B_1"/>
    <property type="match status" value="1"/>
</dbReference>
<comment type="similarity">
    <text evidence="1 6">Belongs to the type-B carboxylesterase/lipase family.</text>
</comment>
<keyword evidence="4" id="KW-1015">Disulfide bond</keyword>
<keyword evidence="6" id="KW-0732">Signal</keyword>
<keyword evidence="9" id="KW-1185">Reference proteome</keyword>
<feature type="domain" description="Carboxylesterase type B" evidence="7">
    <location>
        <begin position="29"/>
        <end position="558"/>
    </location>
</feature>
<evidence type="ECO:0000259" key="7">
    <source>
        <dbReference type="Pfam" id="PF00135"/>
    </source>
</evidence>
<proteinExistence type="inferred from homology"/>
<dbReference type="PROSITE" id="PS00941">
    <property type="entry name" value="CARBOXYLESTERASE_B_2"/>
    <property type="match status" value="1"/>
</dbReference>
<accession>A0A9P0JJS6</accession>
<sequence length="573" mass="65334">MYRFSVVLLSILQVGAVTFLPKREYNISLQVKTTNGIVQGRKMATENGKRYFAFRGIPFARPPLEDLRFRSPQPPEEWKQVVDATKDVVSCMEVQTRSTRVQIVGSEDCLYLNVYTPVGNLKEEQGSLPVFFYIYGGGFYEGTSSDEIYGPGHFIDQNAILVIANYRLGLFGFLSTEDLASPGNYGLKDQHLALLWVKSNIRYFGGNPQKVVIIGQSAGANSVMHHVISPKSKGLFSAAVPLSGDTLVEWGNQRSPKSIAQDVAITLGIPYQNTTKFVETLRRLPSKKLQKANLEVTLVRLTSMLMDGYAFTPTIEVDHKDAFITDLTYNSLENGNFAKVPIIMGMTSLETVFFAVLTGPVRFLLLLYDLSPPMLLARLNTMNQRQKYEIAKMIKKAYFQGDFLASASKENITQYLTDKMFLRPLMKTSRLLSKYTNVFFYVYDYTIPVAKEYYKNLGYLIDTEIKGAGHCEDLACYFTSKYLPKDPILTDLEMKHCGKMRKFLMNLALFGNPTPQKDNELQNLLWTPVKNPRELNYLHIAENYTIKQNYRGEFVRLWDNIFETYVKKPYKTY</sequence>